<evidence type="ECO:0000256" key="2">
    <source>
        <dbReference type="ARBA" id="ARBA00007663"/>
    </source>
</evidence>
<dbReference type="InterPro" id="IPR023485">
    <property type="entry name" value="Ptyr_pPase"/>
</dbReference>
<dbReference type="RefSeq" id="WP_145059473.1">
    <property type="nucleotide sequence ID" value="NZ_CP036263.1"/>
</dbReference>
<dbReference type="InterPro" id="IPR017945">
    <property type="entry name" value="DHBP_synth_RibB-like_a/b_dom"/>
</dbReference>
<keyword evidence="11" id="KW-0067">ATP-binding</keyword>
<gene>
    <name evidence="16" type="primary">ywlC</name>
    <name evidence="16" type="ORF">HG15A2_16480</name>
</gene>
<feature type="active site" description="Proton donor" evidence="14">
    <location>
        <position position="344"/>
    </location>
</feature>
<keyword evidence="7" id="KW-0819">tRNA processing</keyword>
<dbReference type="GO" id="GO:0005737">
    <property type="term" value="C:cytoplasm"/>
    <property type="evidence" value="ECO:0007669"/>
    <property type="project" value="UniProtKB-SubCell"/>
</dbReference>
<evidence type="ECO:0000256" key="10">
    <source>
        <dbReference type="ARBA" id="ARBA00022801"/>
    </source>
</evidence>
<evidence type="ECO:0000313" key="17">
    <source>
        <dbReference type="Proteomes" id="UP000319852"/>
    </source>
</evidence>
<dbReference type="SMART" id="SM00226">
    <property type="entry name" value="LMWPc"/>
    <property type="match status" value="1"/>
</dbReference>
<dbReference type="GO" id="GO:0004725">
    <property type="term" value="F:protein tyrosine phosphatase activity"/>
    <property type="evidence" value="ECO:0007669"/>
    <property type="project" value="InterPro"/>
</dbReference>
<dbReference type="NCBIfam" id="TIGR00057">
    <property type="entry name" value="L-threonylcarbamoyladenylate synthase"/>
    <property type="match status" value="1"/>
</dbReference>
<dbReference type="GO" id="GO:0003725">
    <property type="term" value="F:double-stranded RNA binding"/>
    <property type="evidence" value="ECO:0007669"/>
    <property type="project" value="InterPro"/>
</dbReference>
<keyword evidence="10" id="KW-0378">Hydrolase</keyword>
<evidence type="ECO:0000256" key="13">
    <source>
        <dbReference type="ARBA" id="ARBA00048366"/>
    </source>
</evidence>
<dbReference type="SUPFAM" id="SSF52788">
    <property type="entry name" value="Phosphotyrosine protein phosphatases I"/>
    <property type="match status" value="1"/>
</dbReference>
<evidence type="ECO:0000256" key="14">
    <source>
        <dbReference type="PIRSR" id="PIRSR617867-1"/>
    </source>
</evidence>
<dbReference type="PANTHER" id="PTHR17490">
    <property type="entry name" value="SUA5"/>
    <property type="match status" value="1"/>
</dbReference>
<dbReference type="Proteomes" id="UP000319852">
    <property type="component" value="Chromosome"/>
</dbReference>
<dbReference type="GO" id="GO:0006450">
    <property type="term" value="P:regulation of translational fidelity"/>
    <property type="evidence" value="ECO:0007669"/>
    <property type="project" value="TreeGrafter"/>
</dbReference>
<dbReference type="GO" id="GO:0061710">
    <property type="term" value="F:L-threonylcarbamoyladenylate synthase"/>
    <property type="evidence" value="ECO:0007669"/>
    <property type="project" value="UniProtKB-EC"/>
</dbReference>
<dbReference type="EC" id="2.7.7.87" evidence="4"/>
<reference evidence="16 17" key="1">
    <citation type="submission" date="2019-02" db="EMBL/GenBank/DDBJ databases">
        <title>Deep-cultivation of Planctomycetes and their phenomic and genomic characterization uncovers novel biology.</title>
        <authorList>
            <person name="Wiegand S."/>
            <person name="Jogler M."/>
            <person name="Boedeker C."/>
            <person name="Pinto D."/>
            <person name="Vollmers J."/>
            <person name="Rivas-Marin E."/>
            <person name="Kohn T."/>
            <person name="Peeters S.H."/>
            <person name="Heuer A."/>
            <person name="Rast P."/>
            <person name="Oberbeckmann S."/>
            <person name="Bunk B."/>
            <person name="Jeske O."/>
            <person name="Meyerdierks A."/>
            <person name="Storesund J.E."/>
            <person name="Kallscheuer N."/>
            <person name="Luecker S."/>
            <person name="Lage O.M."/>
            <person name="Pohl T."/>
            <person name="Merkel B.J."/>
            <person name="Hornburger P."/>
            <person name="Mueller R.-W."/>
            <person name="Bruemmer F."/>
            <person name="Labrenz M."/>
            <person name="Spormann A.M."/>
            <person name="Op den Camp H."/>
            <person name="Overmann J."/>
            <person name="Amann R."/>
            <person name="Jetten M.S.M."/>
            <person name="Mascher T."/>
            <person name="Medema M.H."/>
            <person name="Devos D.P."/>
            <person name="Kaster A.-K."/>
            <person name="Ovreas L."/>
            <person name="Rohde M."/>
            <person name="Galperin M.Y."/>
            <person name="Jogler C."/>
        </authorList>
    </citation>
    <scope>NUCLEOTIDE SEQUENCE [LARGE SCALE GENOMIC DNA]</scope>
    <source>
        <strain evidence="16 17">HG15A2</strain>
    </source>
</reference>
<dbReference type="SUPFAM" id="SSF55821">
    <property type="entry name" value="YrdC/RibB"/>
    <property type="match status" value="1"/>
</dbReference>
<keyword evidence="6 16" id="KW-0808">Transferase</keyword>
<dbReference type="KEGG" id="amob:HG15A2_16480"/>
<organism evidence="16 17">
    <name type="scientific">Adhaeretor mobilis</name>
    <dbReference type="NCBI Taxonomy" id="1930276"/>
    <lineage>
        <taxon>Bacteria</taxon>
        <taxon>Pseudomonadati</taxon>
        <taxon>Planctomycetota</taxon>
        <taxon>Planctomycetia</taxon>
        <taxon>Pirellulales</taxon>
        <taxon>Lacipirellulaceae</taxon>
        <taxon>Adhaeretor</taxon>
    </lineage>
</organism>
<comment type="similarity">
    <text evidence="3">Belongs to the low molecular weight phosphotyrosine protein phosphatase family.</text>
</comment>
<dbReference type="Pfam" id="PF01300">
    <property type="entry name" value="Sua5_yciO_yrdC"/>
    <property type="match status" value="1"/>
</dbReference>
<dbReference type="CDD" id="cd16344">
    <property type="entry name" value="LMWPAP"/>
    <property type="match status" value="1"/>
</dbReference>
<evidence type="ECO:0000256" key="8">
    <source>
        <dbReference type="ARBA" id="ARBA00022695"/>
    </source>
</evidence>
<proteinExistence type="inferred from homology"/>
<protein>
    <recommendedName>
        <fullName evidence="12">L-threonylcarbamoyladenylate synthase</fullName>
        <ecNumber evidence="4">2.7.7.87</ecNumber>
    </recommendedName>
    <alternativeName>
        <fullName evidence="12">L-threonylcarbamoyladenylate synthase</fullName>
    </alternativeName>
</protein>
<dbReference type="EMBL" id="CP036263">
    <property type="protein sequence ID" value="QDS98374.1"/>
    <property type="molecule type" value="Genomic_DNA"/>
</dbReference>
<dbReference type="AlphaFoldDB" id="A0A517MU16"/>
<comment type="similarity">
    <text evidence="2">Belongs to the SUA5 family.</text>
</comment>
<evidence type="ECO:0000256" key="5">
    <source>
        <dbReference type="ARBA" id="ARBA00022490"/>
    </source>
</evidence>
<dbReference type="Gene3D" id="3.90.870.10">
    <property type="entry name" value="DHBP synthase"/>
    <property type="match status" value="1"/>
</dbReference>
<evidence type="ECO:0000256" key="12">
    <source>
        <dbReference type="ARBA" id="ARBA00029774"/>
    </source>
</evidence>
<comment type="catalytic activity">
    <reaction evidence="13">
        <text>L-threonine + hydrogencarbonate + ATP = L-threonylcarbamoyladenylate + diphosphate + H2O</text>
        <dbReference type="Rhea" id="RHEA:36407"/>
        <dbReference type="ChEBI" id="CHEBI:15377"/>
        <dbReference type="ChEBI" id="CHEBI:17544"/>
        <dbReference type="ChEBI" id="CHEBI:30616"/>
        <dbReference type="ChEBI" id="CHEBI:33019"/>
        <dbReference type="ChEBI" id="CHEBI:57926"/>
        <dbReference type="ChEBI" id="CHEBI:73682"/>
        <dbReference type="EC" id="2.7.7.87"/>
    </reaction>
</comment>
<evidence type="ECO:0000256" key="9">
    <source>
        <dbReference type="ARBA" id="ARBA00022741"/>
    </source>
</evidence>
<sequence>MPPLVINLRKASDRRDLVHRAVQTLAEGKLVVFPTETVYGVAASVQCPAAVDRIYAAKGRPRDSPLALAMKSYDDAMDYITGMSGIAQRLARRCWPGPITLVMSHGEDGSLVQNLHPQVLQAVSSEGRVGIRVPSHPVIHDVLRMLSGPLAFTSANLSGQPAAVTGEEAAKNLSDYVSLVLNDGPCHYGQPSTVIAADAHGWRCLREGVVPQSALERYSSMLILLVCTGNTCRSPMAEAILKGLIAKKLACTVEELESRGLRIGSAGVAASPGSAASPEAVDVLKGQGMDISGHRSQPLVQDLVNEADLILTLTNVHREAILRTWPQADSRTKTLRVDGGDVSDPIGAPLDVYRRCAAQIEQALGERVEEIVAELS</sequence>
<accession>A0A517MU16</accession>
<evidence type="ECO:0000256" key="4">
    <source>
        <dbReference type="ARBA" id="ARBA00012584"/>
    </source>
</evidence>
<evidence type="ECO:0000313" key="16">
    <source>
        <dbReference type="EMBL" id="QDS98374.1"/>
    </source>
</evidence>
<dbReference type="InterPro" id="IPR006070">
    <property type="entry name" value="Sua5-like_dom"/>
</dbReference>
<dbReference type="PRINTS" id="PR00719">
    <property type="entry name" value="LMWPTPASE"/>
</dbReference>
<keyword evidence="5" id="KW-0963">Cytoplasm</keyword>
<feature type="domain" description="YrdC-like" evidence="15">
    <location>
        <begin position="15"/>
        <end position="210"/>
    </location>
</feature>
<dbReference type="InterPro" id="IPR017867">
    <property type="entry name" value="Tyr_phospatase_low_mol_wt"/>
</dbReference>
<feature type="active site" evidence="14">
    <location>
        <position position="233"/>
    </location>
</feature>
<feature type="active site" description="Nucleophile" evidence="14">
    <location>
        <position position="227"/>
    </location>
</feature>
<evidence type="ECO:0000256" key="1">
    <source>
        <dbReference type="ARBA" id="ARBA00004496"/>
    </source>
</evidence>
<keyword evidence="9" id="KW-0547">Nucleotide-binding</keyword>
<name>A0A517MU16_9BACT</name>
<dbReference type="InterPro" id="IPR036196">
    <property type="entry name" value="Ptyr_pPase_sf"/>
</dbReference>
<comment type="subcellular location">
    <subcellularLocation>
        <location evidence="1">Cytoplasm</location>
    </subcellularLocation>
</comment>
<dbReference type="OrthoDB" id="9784339at2"/>
<dbReference type="GO" id="GO:0000049">
    <property type="term" value="F:tRNA binding"/>
    <property type="evidence" value="ECO:0007669"/>
    <property type="project" value="TreeGrafter"/>
</dbReference>
<dbReference type="PROSITE" id="PS51163">
    <property type="entry name" value="YRDC"/>
    <property type="match status" value="1"/>
</dbReference>
<dbReference type="GO" id="GO:0008033">
    <property type="term" value="P:tRNA processing"/>
    <property type="evidence" value="ECO:0007669"/>
    <property type="project" value="UniProtKB-KW"/>
</dbReference>
<evidence type="ECO:0000256" key="6">
    <source>
        <dbReference type="ARBA" id="ARBA00022679"/>
    </source>
</evidence>
<dbReference type="PANTHER" id="PTHR17490:SF16">
    <property type="entry name" value="THREONYLCARBAMOYL-AMP SYNTHASE"/>
    <property type="match status" value="1"/>
</dbReference>
<dbReference type="Pfam" id="PF01451">
    <property type="entry name" value="LMWPc"/>
    <property type="match status" value="1"/>
</dbReference>
<evidence type="ECO:0000256" key="3">
    <source>
        <dbReference type="ARBA" id="ARBA00011063"/>
    </source>
</evidence>
<dbReference type="InterPro" id="IPR050156">
    <property type="entry name" value="TC-AMP_synthase_SUA5"/>
</dbReference>
<keyword evidence="8 16" id="KW-0548">Nucleotidyltransferase</keyword>
<dbReference type="Gene3D" id="3.40.50.2300">
    <property type="match status" value="1"/>
</dbReference>
<evidence type="ECO:0000256" key="11">
    <source>
        <dbReference type="ARBA" id="ARBA00022840"/>
    </source>
</evidence>
<evidence type="ECO:0000256" key="7">
    <source>
        <dbReference type="ARBA" id="ARBA00022694"/>
    </source>
</evidence>
<keyword evidence="17" id="KW-1185">Reference proteome</keyword>
<dbReference type="GO" id="GO:0005524">
    <property type="term" value="F:ATP binding"/>
    <property type="evidence" value="ECO:0007669"/>
    <property type="project" value="UniProtKB-KW"/>
</dbReference>
<evidence type="ECO:0000259" key="15">
    <source>
        <dbReference type="PROSITE" id="PS51163"/>
    </source>
</evidence>